<keyword evidence="4 6" id="KW-0472">Membrane</keyword>
<gene>
    <name evidence="8" type="ORF">DBV05_g8634</name>
</gene>
<feature type="chain" id="PRO_5024884808" description="Carcinoembryonic antigen-related cell adhesion molecule 1" evidence="7">
    <location>
        <begin position="28"/>
        <end position="252"/>
    </location>
</feature>
<evidence type="ECO:0008006" key="10">
    <source>
        <dbReference type="Google" id="ProtNLM"/>
    </source>
</evidence>
<dbReference type="InterPro" id="IPR051694">
    <property type="entry name" value="Immunoregulatory_rcpt-like"/>
</dbReference>
<evidence type="ECO:0000256" key="6">
    <source>
        <dbReference type="SAM" id="Phobius"/>
    </source>
</evidence>
<feature type="region of interest" description="Disordered" evidence="5">
    <location>
        <begin position="185"/>
        <end position="252"/>
    </location>
</feature>
<keyword evidence="9" id="KW-1185">Reference proteome</keyword>
<name>A0A5N5D4L1_9PEZI</name>
<evidence type="ECO:0000256" key="3">
    <source>
        <dbReference type="ARBA" id="ARBA00022989"/>
    </source>
</evidence>
<dbReference type="Proteomes" id="UP000325902">
    <property type="component" value="Unassembled WGS sequence"/>
</dbReference>
<dbReference type="GO" id="GO:0071944">
    <property type="term" value="C:cell periphery"/>
    <property type="evidence" value="ECO:0007669"/>
    <property type="project" value="UniProtKB-ARBA"/>
</dbReference>
<keyword evidence="2 6" id="KW-0812">Transmembrane</keyword>
<evidence type="ECO:0000256" key="7">
    <source>
        <dbReference type="SAM" id="SignalP"/>
    </source>
</evidence>
<proteinExistence type="predicted"/>
<feature type="compositionally biased region" description="Basic and acidic residues" evidence="5">
    <location>
        <begin position="189"/>
        <end position="206"/>
    </location>
</feature>
<comment type="subcellular location">
    <subcellularLocation>
        <location evidence="1">Membrane</location>
        <topology evidence="1">Single-pass membrane protein</topology>
    </subcellularLocation>
</comment>
<reference evidence="8 9" key="1">
    <citation type="journal article" date="2019" name="Sci. Rep.">
        <title>A multi-omics analysis of the grapevine pathogen Lasiodiplodia theobromae reveals that temperature affects the expression of virulence- and pathogenicity-related genes.</title>
        <authorList>
            <person name="Felix C."/>
            <person name="Meneses R."/>
            <person name="Goncalves M.F.M."/>
            <person name="Tilleman L."/>
            <person name="Duarte A.S."/>
            <person name="Jorrin-Novo J.V."/>
            <person name="Van de Peer Y."/>
            <person name="Deforce D."/>
            <person name="Van Nieuwerburgh F."/>
            <person name="Esteves A.C."/>
            <person name="Alves A."/>
        </authorList>
    </citation>
    <scope>NUCLEOTIDE SEQUENCE [LARGE SCALE GENOMIC DNA]</scope>
    <source>
        <strain evidence="8 9">LA-SOL3</strain>
    </source>
</reference>
<feature type="transmembrane region" description="Helical" evidence="6">
    <location>
        <begin position="154"/>
        <end position="177"/>
    </location>
</feature>
<protein>
    <recommendedName>
        <fullName evidence="10">Carcinoembryonic antigen-related cell adhesion molecule 1</fullName>
    </recommendedName>
</protein>
<evidence type="ECO:0000256" key="5">
    <source>
        <dbReference type="SAM" id="MobiDB-lite"/>
    </source>
</evidence>
<evidence type="ECO:0000256" key="4">
    <source>
        <dbReference type="ARBA" id="ARBA00023136"/>
    </source>
</evidence>
<evidence type="ECO:0000256" key="2">
    <source>
        <dbReference type="ARBA" id="ARBA00022692"/>
    </source>
</evidence>
<dbReference type="EMBL" id="VCHE01000073">
    <property type="protein sequence ID" value="KAB2572673.1"/>
    <property type="molecule type" value="Genomic_DNA"/>
</dbReference>
<comment type="caution">
    <text evidence="8">The sequence shown here is derived from an EMBL/GenBank/DDBJ whole genome shotgun (WGS) entry which is preliminary data.</text>
</comment>
<feature type="region of interest" description="Disordered" evidence="5">
    <location>
        <begin position="130"/>
        <end position="151"/>
    </location>
</feature>
<sequence length="252" mass="26343">MSRPPLSSVFCSIVLAVLQFLVARSGATDITVYKDSECLVSQDNINGPNGYPDGTCTLLRDRVTSNFSSFQVVDLDEGCGVTIYGSNSNSLSCSSEAIQVAELATCYNTSWVYYSIDQCISPKDIASTTSSSSTSTASSSSSASGNSSSSSTGAIAGGVVGGVAGLALIAGALFYFLRKRRQAGASGSHDSEQSHPHEMGSDHARSELQAGGMHKYELAAKGPSEMEELRAPPAEMEGDHRFAPQPGIEGMR</sequence>
<dbReference type="OrthoDB" id="4157427at2759"/>
<evidence type="ECO:0000313" key="9">
    <source>
        <dbReference type="Proteomes" id="UP000325902"/>
    </source>
</evidence>
<dbReference type="PANTHER" id="PTHR15549:SF27">
    <property type="entry name" value="CHITIN-BINDING TYPE-1 DOMAIN-CONTAINING PROTEIN"/>
    <property type="match status" value="1"/>
</dbReference>
<dbReference type="PANTHER" id="PTHR15549">
    <property type="entry name" value="PAIRED IMMUNOGLOBULIN-LIKE TYPE 2 RECEPTOR"/>
    <property type="match status" value="1"/>
</dbReference>
<dbReference type="AlphaFoldDB" id="A0A5N5D4L1"/>
<evidence type="ECO:0000256" key="1">
    <source>
        <dbReference type="ARBA" id="ARBA00004167"/>
    </source>
</evidence>
<organism evidence="8 9">
    <name type="scientific">Lasiodiplodia theobromae</name>
    <dbReference type="NCBI Taxonomy" id="45133"/>
    <lineage>
        <taxon>Eukaryota</taxon>
        <taxon>Fungi</taxon>
        <taxon>Dikarya</taxon>
        <taxon>Ascomycota</taxon>
        <taxon>Pezizomycotina</taxon>
        <taxon>Dothideomycetes</taxon>
        <taxon>Dothideomycetes incertae sedis</taxon>
        <taxon>Botryosphaeriales</taxon>
        <taxon>Botryosphaeriaceae</taxon>
        <taxon>Lasiodiplodia</taxon>
    </lineage>
</organism>
<keyword evidence="7" id="KW-0732">Signal</keyword>
<dbReference type="GO" id="GO:0016020">
    <property type="term" value="C:membrane"/>
    <property type="evidence" value="ECO:0007669"/>
    <property type="project" value="UniProtKB-SubCell"/>
</dbReference>
<keyword evidence="3 6" id="KW-1133">Transmembrane helix</keyword>
<evidence type="ECO:0000313" key="8">
    <source>
        <dbReference type="EMBL" id="KAB2572673.1"/>
    </source>
</evidence>
<accession>A0A5N5D4L1</accession>
<feature type="signal peptide" evidence="7">
    <location>
        <begin position="1"/>
        <end position="27"/>
    </location>
</feature>